<dbReference type="InterPro" id="IPR024775">
    <property type="entry name" value="DinB-like"/>
</dbReference>
<evidence type="ECO:0000313" key="4">
    <source>
        <dbReference type="Proteomes" id="UP001316184"/>
    </source>
</evidence>
<gene>
    <name evidence="3" type="ORF">NQV15_04200</name>
</gene>
<sequence length="444" mass="48461">MFPDKDGVAHLHVRGPAEQILAAYKALDDYATGLRATGDPRTRGQIMCQTLVERVTGLTYADSCDVELNLVLDAKTLVAGGDTPVELTGYGPICPDVAEEILARAPRASVRRLFIDPVDGTLAVREPRRRRFDRTTSAHIRTRDQYCRQPAMEPSHKARSGDGGCQGPPRRPRPRLRARQTVRQGQHGQGLCARSHSINPPSTSCREVPPPCRAGPSPPTAKPPSGAPPPATSTAPTHHRCSPDTYANSASAHQWQTGSVVHTMERMDVSEVFAEFARRPIDAARHLPVLTSEQLNMHPAAHPNSVAWLLWHTGREVDVQLADLSGEAQQWEVYRSRFDLGELGESVGYGHSAEQAGQIKVDEQRLLVEYLEATLTALIDYASRLPDSAFDEIVDRNWDPPVTRGQRLISIIDDAVQHIGQAAYASGALILSTGYGDSASAHES</sequence>
<feature type="compositionally biased region" description="Polar residues" evidence="1">
    <location>
        <begin position="196"/>
        <end position="205"/>
    </location>
</feature>
<feature type="compositionally biased region" description="Basic and acidic residues" evidence="1">
    <location>
        <begin position="133"/>
        <end position="146"/>
    </location>
</feature>
<dbReference type="Pfam" id="PF12867">
    <property type="entry name" value="DinB_2"/>
    <property type="match status" value="1"/>
</dbReference>
<accession>A0ABY5M8Q6</accession>
<protein>
    <submittedName>
        <fullName evidence="3">DinB family protein</fullName>
    </submittedName>
</protein>
<feature type="region of interest" description="Disordered" evidence="1">
    <location>
        <begin position="131"/>
        <end position="250"/>
    </location>
</feature>
<evidence type="ECO:0000313" key="3">
    <source>
        <dbReference type="EMBL" id="UUP14520.1"/>
    </source>
</evidence>
<dbReference type="SUPFAM" id="SSF109854">
    <property type="entry name" value="DinB/YfiT-like putative metalloenzymes"/>
    <property type="match status" value="1"/>
</dbReference>
<reference evidence="3 4" key="1">
    <citation type="submission" date="2022-08" db="EMBL/GenBank/DDBJ databases">
        <title>novel species in genus Aeromicrobium.</title>
        <authorList>
            <person name="Ye L."/>
        </authorList>
    </citation>
    <scope>NUCLEOTIDE SEQUENCE [LARGE SCALE GENOMIC DNA]</scope>
    <source>
        <strain evidence="4">zg-Y1379</strain>
    </source>
</reference>
<feature type="compositionally biased region" description="Pro residues" evidence="1">
    <location>
        <begin position="208"/>
        <end position="231"/>
    </location>
</feature>
<dbReference type="EMBL" id="CP102173">
    <property type="protein sequence ID" value="UUP14520.1"/>
    <property type="molecule type" value="Genomic_DNA"/>
</dbReference>
<feature type="domain" description="DinB-like" evidence="2">
    <location>
        <begin position="285"/>
        <end position="422"/>
    </location>
</feature>
<dbReference type="InterPro" id="IPR034660">
    <property type="entry name" value="DinB/YfiT-like"/>
</dbReference>
<dbReference type="Gene3D" id="1.20.120.450">
    <property type="entry name" value="dinb family like domain"/>
    <property type="match status" value="1"/>
</dbReference>
<feature type="compositionally biased region" description="Basic residues" evidence="1">
    <location>
        <begin position="170"/>
        <end position="180"/>
    </location>
</feature>
<dbReference type="Proteomes" id="UP001316184">
    <property type="component" value="Chromosome"/>
</dbReference>
<proteinExistence type="predicted"/>
<evidence type="ECO:0000256" key="1">
    <source>
        <dbReference type="SAM" id="MobiDB-lite"/>
    </source>
</evidence>
<evidence type="ECO:0000259" key="2">
    <source>
        <dbReference type="Pfam" id="PF12867"/>
    </source>
</evidence>
<dbReference type="RefSeq" id="WP_232398354.1">
    <property type="nucleotide sequence ID" value="NZ_CP102173.1"/>
</dbReference>
<organism evidence="3 4">
    <name type="scientific">Aeromicrobium wangtongii</name>
    <dbReference type="NCBI Taxonomy" id="2969247"/>
    <lineage>
        <taxon>Bacteria</taxon>
        <taxon>Bacillati</taxon>
        <taxon>Actinomycetota</taxon>
        <taxon>Actinomycetes</taxon>
        <taxon>Propionibacteriales</taxon>
        <taxon>Nocardioidaceae</taxon>
        <taxon>Aeromicrobium</taxon>
    </lineage>
</organism>
<name>A0ABY5M8Q6_9ACTN</name>
<keyword evidence="4" id="KW-1185">Reference proteome</keyword>